<dbReference type="HOGENOM" id="CLU_173328_0_0_5"/>
<feature type="region of interest" description="Disordered" evidence="1">
    <location>
        <begin position="1"/>
        <end position="20"/>
    </location>
</feature>
<dbReference type="STRING" id="323097.Nham_3741"/>
<dbReference type="KEGG" id="nha:Nham_3741"/>
<dbReference type="eggNOG" id="ENOG5031195">
    <property type="taxonomic scope" value="Bacteria"/>
</dbReference>
<organism evidence="2 3">
    <name type="scientific">Nitrobacter hamburgensis (strain DSM 10229 / NCIMB 13809 / X14)</name>
    <dbReference type="NCBI Taxonomy" id="323097"/>
    <lineage>
        <taxon>Bacteria</taxon>
        <taxon>Pseudomonadati</taxon>
        <taxon>Pseudomonadota</taxon>
        <taxon>Alphaproteobacteria</taxon>
        <taxon>Hyphomicrobiales</taxon>
        <taxon>Nitrobacteraceae</taxon>
        <taxon>Nitrobacter</taxon>
    </lineage>
</organism>
<protein>
    <submittedName>
        <fullName evidence="2">Uncharacterized protein</fullName>
    </submittedName>
</protein>
<dbReference type="AlphaFoldDB" id="Q1QH32"/>
<evidence type="ECO:0000256" key="1">
    <source>
        <dbReference type="SAM" id="MobiDB-lite"/>
    </source>
</evidence>
<evidence type="ECO:0000313" key="2">
    <source>
        <dbReference type="EMBL" id="ABE64465.1"/>
    </source>
</evidence>
<proteinExistence type="predicted"/>
<dbReference type="Proteomes" id="UP000001953">
    <property type="component" value="Chromosome"/>
</dbReference>
<accession>Q1QH32</accession>
<name>Q1QH32_NITHX</name>
<gene>
    <name evidence="2" type="ordered locus">Nham_3741</name>
</gene>
<sequence>MSRKAPDTGRNGHKAMDRDIASEKIPATIKELQARVAAAFGRHPLCRDVQFAIVSTPKSRSGANWTVSMSAVPPDAIWEASELVADIQDAYVLAA</sequence>
<keyword evidence="3" id="KW-1185">Reference proteome</keyword>
<reference evidence="2 3" key="1">
    <citation type="submission" date="2006-03" db="EMBL/GenBank/DDBJ databases">
        <title>Complete sequence of chromosome of Nitrobacter hamburgensis X14.</title>
        <authorList>
            <consortium name="US DOE Joint Genome Institute"/>
            <person name="Copeland A."/>
            <person name="Lucas S."/>
            <person name="Lapidus A."/>
            <person name="Barry K."/>
            <person name="Detter J.C."/>
            <person name="Glavina del Rio T."/>
            <person name="Hammon N."/>
            <person name="Israni S."/>
            <person name="Dalin E."/>
            <person name="Tice H."/>
            <person name="Pitluck S."/>
            <person name="Chain P."/>
            <person name="Malfatti S."/>
            <person name="Shin M."/>
            <person name="Vergez L."/>
            <person name="Schmutz J."/>
            <person name="Larimer F."/>
            <person name="Land M."/>
            <person name="Hauser L."/>
            <person name="Kyrpides N."/>
            <person name="Ivanova N."/>
            <person name="Ward B."/>
            <person name="Arp D."/>
            <person name="Klotz M."/>
            <person name="Stein L."/>
            <person name="O'Mullan G."/>
            <person name="Starkenburg S."/>
            <person name="Sayavedra L."/>
            <person name="Poret-Peterson A.T."/>
            <person name="Gentry M.E."/>
            <person name="Bruce D."/>
            <person name="Richardson P."/>
        </authorList>
    </citation>
    <scope>NUCLEOTIDE SEQUENCE [LARGE SCALE GENOMIC DNA]</scope>
    <source>
        <strain evidence="3">DSM 10229 / NCIMB 13809 / X14</strain>
    </source>
</reference>
<evidence type="ECO:0000313" key="3">
    <source>
        <dbReference type="Proteomes" id="UP000001953"/>
    </source>
</evidence>
<dbReference type="EMBL" id="CP000319">
    <property type="protein sequence ID" value="ABE64465.1"/>
    <property type="molecule type" value="Genomic_DNA"/>
</dbReference>